<reference evidence="1" key="2">
    <citation type="journal article" date="2015" name="Fish Shellfish Immunol.">
        <title>Early steps in the European eel (Anguilla anguilla)-Vibrio vulnificus interaction in the gills: Role of the RtxA13 toxin.</title>
        <authorList>
            <person name="Callol A."/>
            <person name="Pajuelo D."/>
            <person name="Ebbesson L."/>
            <person name="Teles M."/>
            <person name="MacKenzie S."/>
            <person name="Amaro C."/>
        </authorList>
    </citation>
    <scope>NUCLEOTIDE SEQUENCE</scope>
</reference>
<organism evidence="1">
    <name type="scientific">Anguilla anguilla</name>
    <name type="common">European freshwater eel</name>
    <name type="synonym">Muraena anguilla</name>
    <dbReference type="NCBI Taxonomy" id="7936"/>
    <lineage>
        <taxon>Eukaryota</taxon>
        <taxon>Metazoa</taxon>
        <taxon>Chordata</taxon>
        <taxon>Craniata</taxon>
        <taxon>Vertebrata</taxon>
        <taxon>Euteleostomi</taxon>
        <taxon>Actinopterygii</taxon>
        <taxon>Neopterygii</taxon>
        <taxon>Teleostei</taxon>
        <taxon>Anguilliformes</taxon>
        <taxon>Anguillidae</taxon>
        <taxon>Anguilla</taxon>
    </lineage>
</organism>
<protein>
    <submittedName>
        <fullName evidence="1">Uncharacterized protein</fullName>
    </submittedName>
</protein>
<evidence type="ECO:0000313" key="1">
    <source>
        <dbReference type="EMBL" id="JAH79418.1"/>
    </source>
</evidence>
<proteinExistence type="predicted"/>
<sequence>MRCAVDKGFHYHQQKPVPTIFQNTHLNRRMSSLGLLAGLSLPVL</sequence>
<reference evidence="1" key="1">
    <citation type="submission" date="2014-11" db="EMBL/GenBank/DDBJ databases">
        <authorList>
            <person name="Amaro Gonzalez C."/>
        </authorList>
    </citation>
    <scope>NUCLEOTIDE SEQUENCE</scope>
</reference>
<dbReference type="AlphaFoldDB" id="A0A0E9VQ99"/>
<accession>A0A0E9VQ99</accession>
<dbReference type="EMBL" id="GBXM01029159">
    <property type="protein sequence ID" value="JAH79418.1"/>
    <property type="molecule type" value="Transcribed_RNA"/>
</dbReference>
<name>A0A0E9VQ99_ANGAN</name>